<dbReference type="InterPro" id="IPR000801">
    <property type="entry name" value="Esterase-like"/>
</dbReference>
<organism evidence="2 3">
    <name type="scientific">Candidatus Dactylopiibacterium carminicum</name>
    <dbReference type="NCBI Taxonomy" id="857335"/>
    <lineage>
        <taxon>Bacteria</taxon>
        <taxon>Pseudomonadati</taxon>
        <taxon>Pseudomonadota</taxon>
        <taxon>Betaproteobacteria</taxon>
        <taxon>Rhodocyclales</taxon>
        <taxon>Rhodocyclaceae</taxon>
        <taxon>Candidatus Dactylopiibacterium</taxon>
    </lineage>
</organism>
<keyword evidence="4" id="KW-1185">Reference proteome</keyword>
<reference evidence="1 4" key="1">
    <citation type="submission" date="2016-08" db="EMBL/GenBank/DDBJ databases">
        <title>Candidatus Dactylopiibacterium carminicum genome sequence.</title>
        <authorList>
            <person name="Ramirez-Puebla S.T."/>
            <person name="Ormeno-Orrillo E."/>
            <person name="Vera-Ponce De Leon A."/>
            <person name="Luis L."/>
            <person name="Sanchez-Flores A."/>
            <person name="Monica R."/>
            <person name="Martinez-Romero E."/>
        </authorList>
    </citation>
    <scope>NUCLEOTIDE SEQUENCE [LARGE SCALE GENOMIC DNA]</scope>
    <source>
        <strain evidence="1">END1</strain>
    </source>
</reference>
<name>A0A272EUL0_9RHOO</name>
<dbReference type="OrthoDB" id="9775130at2"/>
<comment type="caution">
    <text evidence="2">The sequence shown here is derived from an EMBL/GenBank/DDBJ whole genome shotgun (WGS) entry which is preliminary data.</text>
</comment>
<dbReference type="Proteomes" id="UP000623509">
    <property type="component" value="Unassembled WGS sequence"/>
</dbReference>
<dbReference type="InterPro" id="IPR050583">
    <property type="entry name" value="Mycobacterial_A85_antigen"/>
</dbReference>
<sequence length="288" mass="31508">MARRCSGPLHAAVSAGVARSPFASLDHTYGRSIRQPAVLVAGKPHPRQYARHRALSTCRIRSWESSQSTALRLRWPRVPEPGSYADDPGQSRRRGPLAPTVAVFISNASAEARSVELPDNPDFARFMAEELLPRVARETGMQPRGERTTLAGSSYGGLASASIALRYPQQFGNVIALSGSFWWAPLEADQTRHYIGQRVLTLPKAPLRFFVSAGLYETANGTSGGILESSRHLRDLLEARAYPVHFREYTGGHDYLVWRGALADGLLALFDLKPSQVTGLLSSPTSSR</sequence>
<dbReference type="SUPFAM" id="SSF53474">
    <property type="entry name" value="alpha/beta-Hydrolases"/>
    <property type="match status" value="1"/>
</dbReference>
<dbReference type="EMBL" id="MDUX01000006">
    <property type="protein sequence ID" value="KAF7600400.1"/>
    <property type="molecule type" value="Genomic_DNA"/>
</dbReference>
<protein>
    <submittedName>
        <fullName evidence="1">Esterase family protein</fullName>
    </submittedName>
</protein>
<gene>
    <name evidence="1" type="ORF">BGI27_03145</name>
    <name evidence="2" type="ORF">CGU29_05975</name>
</gene>
<dbReference type="PANTHER" id="PTHR48098:SF3">
    <property type="entry name" value="IRON(III) ENTEROBACTIN ESTERASE"/>
    <property type="match status" value="1"/>
</dbReference>
<reference evidence="2 3" key="2">
    <citation type="submission" date="2017-07" db="EMBL/GenBank/DDBJ databases">
        <title>Candidatus Dactylopiibacterium carminicum, a nitrogen-fixing symbiont of the cochineal insect Dactylopius coccus and Dactylopius opuntiae (Hemiptera: Coccoidea: Dactylopiidae).</title>
        <authorList>
            <person name="Vera A."/>
        </authorList>
    </citation>
    <scope>NUCLEOTIDE SEQUENCE [LARGE SCALE GENOMIC DNA]</scope>
    <source>
        <strain evidence="2 3">NFDCM</strain>
    </source>
</reference>
<dbReference type="PANTHER" id="PTHR48098">
    <property type="entry name" value="ENTEROCHELIN ESTERASE-RELATED"/>
    <property type="match status" value="1"/>
</dbReference>
<dbReference type="AlphaFoldDB" id="A0A272EUL0"/>
<dbReference type="EMBL" id="NMRN01000012">
    <property type="protein sequence ID" value="PAS93782.1"/>
    <property type="molecule type" value="Genomic_DNA"/>
</dbReference>
<evidence type="ECO:0000313" key="1">
    <source>
        <dbReference type="EMBL" id="KAF7600400.1"/>
    </source>
</evidence>
<proteinExistence type="predicted"/>
<dbReference type="Pfam" id="PF00756">
    <property type="entry name" value="Esterase"/>
    <property type="match status" value="1"/>
</dbReference>
<evidence type="ECO:0000313" key="2">
    <source>
        <dbReference type="EMBL" id="PAS93782.1"/>
    </source>
</evidence>
<dbReference type="Proteomes" id="UP000216107">
    <property type="component" value="Unassembled WGS sequence"/>
</dbReference>
<accession>A0A272EUL0</accession>
<evidence type="ECO:0000313" key="4">
    <source>
        <dbReference type="Proteomes" id="UP000623509"/>
    </source>
</evidence>
<evidence type="ECO:0000313" key="3">
    <source>
        <dbReference type="Proteomes" id="UP000216107"/>
    </source>
</evidence>
<dbReference type="Gene3D" id="3.40.50.1820">
    <property type="entry name" value="alpha/beta hydrolase"/>
    <property type="match status" value="1"/>
</dbReference>
<dbReference type="InterPro" id="IPR029058">
    <property type="entry name" value="AB_hydrolase_fold"/>
</dbReference>